<sequence length="174" mass="20257">MKRRWNISNKVSSNKTENTKSVGRGKKQKLSWKQLWLMLWSTKGTIKRLQADERLLEQYKTMRDIIHYLLHHEVIAPHKLITKPPLTSKCISSAHIISYEYRRSLVETTILCEEETVLVNEPDVPCGKWKLVRIKEIEKGEGAEASNDIIEMPLGRFRIRPINALCFLETDVSN</sequence>
<accession>A0A182E4P0</accession>
<feature type="region of interest" description="Disordered" evidence="1">
    <location>
        <begin position="1"/>
        <end position="25"/>
    </location>
</feature>
<evidence type="ECO:0000256" key="1">
    <source>
        <dbReference type="SAM" id="MobiDB-lite"/>
    </source>
</evidence>
<evidence type="ECO:0000313" key="3">
    <source>
        <dbReference type="Proteomes" id="UP000271087"/>
    </source>
</evidence>
<dbReference type="Proteomes" id="UP000271087">
    <property type="component" value="Unassembled WGS sequence"/>
</dbReference>
<keyword evidence="3" id="KW-1185">Reference proteome</keyword>
<feature type="compositionally biased region" description="Polar residues" evidence="1">
    <location>
        <begin position="1"/>
        <end position="21"/>
    </location>
</feature>
<gene>
    <name evidence="2" type="ORF">NOO_LOCUS2961</name>
</gene>
<dbReference type="EMBL" id="UYRW01000517">
    <property type="protein sequence ID" value="VDK67538.1"/>
    <property type="molecule type" value="Genomic_DNA"/>
</dbReference>
<reference evidence="2 3" key="2">
    <citation type="submission" date="2018-08" db="EMBL/GenBank/DDBJ databases">
        <authorList>
            <person name="Laetsch R D."/>
            <person name="Stevens L."/>
            <person name="Kumar S."/>
            <person name="Blaxter L. M."/>
        </authorList>
    </citation>
    <scope>NUCLEOTIDE SEQUENCE [LARGE SCALE GENOMIC DNA]</scope>
</reference>
<proteinExistence type="predicted"/>
<name>A0A182E4P0_ONCOC</name>
<dbReference type="WBParaSite" id="nOo.2.0.1.t02961-RA">
    <property type="protein sequence ID" value="nOo.2.0.1.t02961-RA"/>
    <property type="gene ID" value="nOo.2.0.1.g02961"/>
</dbReference>
<reference evidence="4" key="1">
    <citation type="submission" date="2016-06" db="UniProtKB">
        <authorList>
            <consortium name="WormBaseParasite"/>
        </authorList>
    </citation>
    <scope>IDENTIFICATION</scope>
</reference>
<evidence type="ECO:0000313" key="2">
    <source>
        <dbReference type="EMBL" id="VDK67538.1"/>
    </source>
</evidence>
<evidence type="ECO:0000313" key="4">
    <source>
        <dbReference type="WBParaSite" id="nOo.2.0.1.t02961-RA"/>
    </source>
</evidence>
<protein>
    <submittedName>
        <fullName evidence="4">DUF5641 domain-containing protein</fullName>
    </submittedName>
</protein>
<organism evidence="4">
    <name type="scientific">Onchocerca ochengi</name>
    <name type="common">Filarial nematode worm</name>
    <dbReference type="NCBI Taxonomy" id="42157"/>
    <lineage>
        <taxon>Eukaryota</taxon>
        <taxon>Metazoa</taxon>
        <taxon>Ecdysozoa</taxon>
        <taxon>Nematoda</taxon>
        <taxon>Chromadorea</taxon>
        <taxon>Rhabditida</taxon>
        <taxon>Spirurina</taxon>
        <taxon>Spiruromorpha</taxon>
        <taxon>Filarioidea</taxon>
        <taxon>Onchocercidae</taxon>
        <taxon>Onchocerca</taxon>
    </lineage>
</organism>
<dbReference type="AlphaFoldDB" id="A0A182E4P0"/>